<gene>
    <name evidence="2" type="ORF">CRG98_009553</name>
</gene>
<name>A0A2I0KP35_PUNGR</name>
<keyword evidence="3" id="KW-1185">Reference proteome</keyword>
<evidence type="ECO:0000313" key="3">
    <source>
        <dbReference type="Proteomes" id="UP000233551"/>
    </source>
</evidence>
<dbReference type="Proteomes" id="UP000233551">
    <property type="component" value="Unassembled WGS sequence"/>
</dbReference>
<dbReference type="EMBL" id="PGOL01000475">
    <property type="protein sequence ID" value="PKI70090.1"/>
    <property type="molecule type" value="Genomic_DNA"/>
</dbReference>
<sequence>MALVLVEDVVHDVNAIVGEDSSDRGISHNRGVAWDHIFSGRDDEPQTHDSERIDAPPPPRISESQGRVWIPEYREYMHPDTNTPQHVSPSAVGGREFTKEEEVPPTIPKRGESQRFRRSGIASTPRAPDFSPNMEGGSKSGGIAPQRSQSSS</sequence>
<feature type="compositionally biased region" description="Basic and acidic residues" evidence="1">
    <location>
        <begin position="38"/>
        <end position="54"/>
    </location>
</feature>
<evidence type="ECO:0000256" key="1">
    <source>
        <dbReference type="SAM" id="MobiDB-lite"/>
    </source>
</evidence>
<proteinExistence type="predicted"/>
<accession>A0A2I0KP35</accession>
<evidence type="ECO:0000313" key="2">
    <source>
        <dbReference type="EMBL" id="PKI70090.1"/>
    </source>
</evidence>
<dbReference type="AlphaFoldDB" id="A0A2I0KP35"/>
<reference evidence="2 3" key="1">
    <citation type="submission" date="2017-11" db="EMBL/GenBank/DDBJ databases">
        <title>De-novo sequencing of pomegranate (Punica granatum L.) genome.</title>
        <authorList>
            <person name="Akparov Z."/>
            <person name="Amiraslanov A."/>
            <person name="Hajiyeva S."/>
            <person name="Abbasov M."/>
            <person name="Kaur K."/>
            <person name="Hamwieh A."/>
            <person name="Solovyev V."/>
            <person name="Salamov A."/>
            <person name="Braich B."/>
            <person name="Kosarev P."/>
            <person name="Mahmoud A."/>
            <person name="Hajiyev E."/>
            <person name="Babayeva S."/>
            <person name="Izzatullayeva V."/>
            <person name="Mammadov A."/>
            <person name="Mammadov A."/>
            <person name="Sharifova S."/>
            <person name="Ojaghi J."/>
            <person name="Eynullazada K."/>
            <person name="Bayramov B."/>
            <person name="Abdulazimova A."/>
            <person name="Shahmuradov I."/>
        </authorList>
    </citation>
    <scope>NUCLEOTIDE SEQUENCE [LARGE SCALE GENOMIC DNA]</scope>
    <source>
        <strain evidence="3">cv. AG2017</strain>
        <tissue evidence="2">Leaf</tissue>
    </source>
</reference>
<comment type="caution">
    <text evidence="2">The sequence shown here is derived from an EMBL/GenBank/DDBJ whole genome shotgun (WGS) entry which is preliminary data.</text>
</comment>
<protein>
    <submittedName>
        <fullName evidence="2">Uncharacterized protein</fullName>
    </submittedName>
</protein>
<organism evidence="2 3">
    <name type="scientific">Punica granatum</name>
    <name type="common">Pomegranate</name>
    <dbReference type="NCBI Taxonomy" id="22663"/>
    <lineage>
        <taxon>Eukaryota</taxon>
        <taxon>Viridiplantae</taxon>
        <taxon>Streptophyta</taxon>
        <taxon>Embryophyta</taxon>
        <taxon>Tracheophyta</taxon>
        <taxon>Spermatophyta</taxon>
        <taxon>Magnoliopsida</taxon>
        <taxon>eudicotyledons</taxon>
        <taxon>Gunneridae</taxon>
        <taxon>Pentapetalae</taxon>
        <taxon>rosids</taxon>
        <taxon>malvids</taxon>
        <taxon>Myrtales</taxon>
        <taxon>Lythraceae</taxon>
        <taxon>Punica</taxon>
    </lineage>
</organism>
<feature type="region of interest" description="Disordered" evidence="1">
    <location>
        <begin position="37"/>
        <end position="152"/>
    </location>
</feature>